<sequence length="385" mass="43944">MSARNYISSAREININKLIDCLPQINQQKCGYRSGQELPALSANAGSVINRNLLFSCKIPSYSGDSLERTSTPLSDFFSESETGTPDFNSEESDSSAGSAFRRNTAEASKVLAAEWARIERSLYDEEGEKCTRPQILEECRQWRKLHPQLRVIGKAVPLPDKRLCYRQIEHEEVIAMHYSDYEQFSESEDRLSQSSSDVTPQNSPRISITGDTYEPKLSREKVSFKLDEDTELPDTFCSLLHITPIQIRSPIYRKKPNQSILRSDLASSKWMRKRPESSIYERNSAKSFVSLDTRNYMGLDNSKIVNARVLTARHREMARLEPLYTPELKTEVSKLGNGTHFHIRKVSLPPLLLEEEKRKVNGSARKFSKSRKGPSKNYSEKAKH</sequence>
<feature type="region of interest" description="Disordered" evidence="1">
    <location>
        <begin position="186"/>
        <end position="212"/>
    </location>
</feature>
<gene>
    <name evidence="3" type="primary">LOC112043450</name>
</gene>
<keyword evidence="2" id="KW-1185">Reference proteome</keyword>
<proteinExistence type="predicted"/>
<feature type="region of interest" description="Disordered" evidence="1">
    <location>
        <begin position="360"/>
        <end position="385"/>
    </location>
</feature>
<accession>A0A6J1MHB8</accession>
<feature type="region of interest" description="Disordered" evidence="1">
    <location>
        <begin position="73"/>
        <end position="101"/>
    </location>
</feature>
<dbReference type="Proteomes" id="UP001652582">
    <property type="component" value="Chromosome 12"/>
</dbReference>
<reference evidence="3" key="1">
    <citation type="submission" date="2025-08" db="UniProtKB">
        <authorList>
            <consortium name="RefSeq"/>
        </authorList>
    </citation>
    <scope>IDENTIFICATION</scope>
</reference>
<protein>
    <submittedName>
        <fullName evidence="3">Uncharacterized protein LOC112043450</fullName>
    </submittedName>
</protein>
<name>A0A6J1MHB8_BICAN</name>
<dbReference type="OrthoDB" id="2134133at2759"/>
<evidence type="ECO:0000313" key="2">
    <source>
        <dbReference type="Proteomes" id="UP001652582"/>
    </source>
</evidence>
<dbReference type="GeneID" id="112043450"/>
<feature type="compositionally biased region" description="Polar residues" evidence="1">
    <location>
        <begin position="73"/>
        <end position="88"/>
    </location>
</feature>
<organism evidence="2 3">
    <name type="scientific">Bicyclus anynana</name>
    <name type="common">Squinting bush brown butterfly</name>
    <dbReference type="NCBI Taxonomy" id="110368"/>
    <lineage>
        <taxon>Eukaryota</taxon>
        <taxon>Metazoa</taxon>
        <taxon>Ecdysozoa</taxon>
        <taxon>Arthropoda</taxon>
        <taxon>Hexapoda</taxon>
        <taxon>Insecta</taxon>
        <taxon>Pterygota</taxon>
        <taxon>Neoptera</taxon>
        <taxon>Endopterygota</taxon>
        <taxon>Lepidoptera</taxon>
        <taxon>Glossata</taxon>
        <taxon>Ditrysia</taxon>
        <taxon>Papilionoidea</taxon>
        <taxon>Nymphalidae</taxon>
        <taxon>Satyrinae</taxon>
        <taxon>Satyrini</taxon>
        <taxon>Mycalesina</taxon>
        <taxon>Bicyclus</taxon>
    </lineage>
</organism>
<dbReference type="KEGG" id="bany:112043450"/>
<dbReference type="AlphaFoldDB" id="A0A6J1MHB8"/>
<evidence type="ECO:0000256" key="1">
    <source>
        <dbReference type="SAM" id="MobiDB-lite"/>
    </source>
</evidence>
<dbReference type="RefSeq" id="XP_023934625.2">
    <property type="nucleotide sequence ID" value="XM_024078857.2"/>
</dbReference>
<feature type="compositionally biased region" description="Polar residues" evidence="1">
    <location>
        <begin position="199"/>
        <end position="211"/>
    </location>
</feature>
<evidence type="ECO:0000313" key="3">
    <source>
        <dbReference type="RefSeq" id="XP_023934625.2"/>
    </source>
</evidence>